<feature type="region of interest" description="Disordered" evidence="13">
    <location>
        <begin position="1944"/>
        <end position="1967"/>
    </location>
</feature>
<proteinExistence type="inferred from homology"/>
<dbReference type="InterPro" id="IPR000477">
    <property type="entry name" value="RT_dom"/>
</dbReference>
<dbReference type="InterPro" id="IPR043128">
    <property type="entry name" value="Rev_trsase/Diguanyl_cyclase"/>
</dbReference>
<feature type="domain" description="Reverse transcriptase" evidence="14">
    <location>
        <begin position="855"/>
        <end position="1034"/>
    </location>
</feature>
<dbReference type="PROSITE" id="PS50994">
    <property type="entry name" value="INTEGRASE"/>
    <property type="match status" value="1"/>
</dbReference>
<keyword evidence="5" id="KW-0540">Nuclease</keyword>
<dbReference type="FunFam" id="3.10.10.10:FF:000004">
    <property type="entry name" value="Uncharacterized protein"/>
    <property type="match status" value="1"/>
</dbReference>
<evidence type="ECO:0000256" key="2">
    <source>
        <dbReference type="ARBA" id="ARBA00012180"/>
    </source>
</evidence>
<keyword evidence="10" id="KW-0229">DNA integration</keyword>
<dbReference type="Pfam" id="PF00665">
    <property type="entry name" value="rve"/>
    <property type="match status" value="1"/>
</dbReference>
<feature type="compositionally biased region" description="Basic and acidic residues" evidence="13">
    <location>
        <begin position="171"/>
        <end position="184"/>
    </location>
</feature>
<dbReference type="EC" id="3.1.26.4" evidence="2"/>
<comment type="similarity">
    <text evidence="1">Belongs to the beta type-B retroviral polymerase family. HERV class-II K(HML-2) pol subfamily.</text>
</comment>
<dbReference type="Gene3D" id="1.10.340.70">
    <property type="match status" value="1"/>
</dbReference>
<dbReference type="PANTHER" id="PTHR37984:SF15">
    <property type="entry name" value="INTEGRASE CATALYTIC DOMAIN-CONTAINING PROTEIN"/>
    <property type="match status" value="1"/>
</dbReference>
<dbReference type="InterPro" id="IPR043502">
    <property type="entry name" value="DNA/RNA_pol_sf"/>
</dbReference>
<dbReference type="GO" id="GO:0003964">
    <property type="term" value="F:RNA-directed DNA polymerase activity"/>
    <property type="evidence" value="ECO:0007669"/>
    <property type="project" value="UniProtKB-KW"/>
</dbReference>
<dbReference type="Gene3D" id="3.30.420.10">
    <property type="entry name" value="Ribonuclease H-like superfamily/Ribonuclease H"/>
    <property type="match status" value="1"/>
</dbReference>
<dbReference type="InterPro" id="IPR041588">
    <property type="entry name" value="Integrase_H2C2"/>
</dbReference>
<feature type="region of interest" description="Disordered" evidence="13">
    <location>
        <begin position="1790"/>
        <end position="1832"/>
    </location>
</feature>
<keyword evidence="4" id="KW-0548">Nucleotidyltransferase</keyword>
<dbReference type="Pfam" id="PF17921">
    <property type="entry name" value="Integrase_H2C2"/>
    <property type="match status" value="1"/>
</dbReference>
<keyword evidence="7" id="KW-0378">Hydrolase</keyword>
<dbReference type="SUPFAM" id="SSF56672">
    <property type="entry name" value="DNA/RNA polymerases"/>
    <property type="match status" value="1"/>
</dbReference>
<comment type="caution">
    <text evidence="16">The sequence shown here is derived from an EMBL/GenBank/DDBJ whole genome shotgun (WGS) entry which is preliminary data.</text>
</comment>
<dbReference type="InterPro" id="IPR048270">
    <property type="entry name" value="PNMA_C"/>
</dbReference>
<organism evidence="16 17">
    <name type="scientific">Cirrhinus mrigala</name>
    <name type="common">Mrigala</name>
    <dbReference type="NCBI Taxonomy" id="683832"/>
    <lineage>
        <taxon>Eukaryota</taxon>
        <taxon>Metazoa</taxon>
        <taxon>Chordata</taxon>
        <taxon>Craniata</taxon>
        <taxon>Vertebrata</taxon>
        <taxon>Euteleostomi</taxon>
        <taxon>Actinopterygii</taxon>
        <taxon>Neopterygii</taxon>
        <taxon>Teleostei</taxon>
        <taxon>Ostariophysi</taxon>
        <taxon>Cypriniformes</taxon>
        <taxon>Cyprinidae</taxon>
        <taxon>Labeoninae</taxon>
        <taxon>Labeonini</taxon>
        <taxon>Cirrhinus</taxon>
    </lineage>
</organism>
<keyword evidence="11" id="KW-0695">RNA-directed DNA polymerase</keyword>
<dbReference type="Pfam" id="PF00078">
    <property type="entry name" value="RVT_1"/>
    <property type="match status" value="1"/>
</dbReference>
<dbReference type="InterPro" id="IPR001584">
    <property type="entry name" value="Integrase_cat-core"/>
</dbReference>
<dbReference type="GO" id="GO:0015074">
    <property type="term" value="P:DNA integration"/>
    <property type="evidence" value="ECO:0007669"/>
    <property type="project" value="UniProtKB-KW"/>
</dbReference>
<dbReference type="CDD" id="cd09274">
    <property type="entry name" value="RNase_HI_RT_Ty3"/>
    <property type="match status" value="1"/>
</dbReference>
<dbReference type="Proteomes" id="UP001529510">
    <property type="component" value="Unassembled WGS sequence"/>
</dbReference>
<evidence type="ECO:0000259" key="15">
    <source>
        <dbReference type="PROSITE" id="PS50994"/>
    </source>
</evidence>
<dbReference type="FunFam" id="3.10.20.370:FF:000001">
    <property type="entry name" value="Retrovirus-related Pol polyprotein from transposon 17.6-like protein"/>
    <property type="match status" value="1"/>
</dbReference>
<feature type="region of interest" description="Disordered" evidence="13">
    <location>
        <begin position="140"/>
        <end position="193"/>
    </location>
</feature>
<feature type="domain" description="Integrase catalytic" evidence="15">
    <location>
        <begin position="1499"/>
        <end position="1656"/>
    </location>
</feature>
<dbReference type="GO" id="GO:0004523">
    <property type="term" value="F:RNA-DNA hybrid ribonuclease activity"/>
    <property type="evidence" value="ECO:0007669"/>
    <property type="project" value="UniProtKB-EC"/>
</dbReference>
<feature type="non-terminal residue" evidence="16">
    <location>
        <position position="2004"/>
    </location>
</feature>
<evidence type="ECO:0000256" key="1">
    <source>
        <dbReference type="ARBA" id="ARBA00010879"/>
    </source>
</evidence>
<feature type="region of interest" description="Disordered" evidence="13">
    <location>
        <begin position="1866"/>
        <end position="1923"/>
    </location>
</feature>
<keyword evidence="8" id="KW-0460">Magnesium</keyword>
<feature type="region of interest" description="Disordered" evidence="13">
    <location>
        <begin position="462"/>
        <end position="498"/>
    </location>
</feature>
<keyword evidence="17" id="KW-1185">Reference proteome</keyword>
<accession>A0ABD0MQ00</accession>
<dbReference type="Gene3D" id="3.30.70.270">
    <property type="match status" value="2"/>
</dbReference>
<feature type="compositionally biased region" description="Polar residues" evidence="13">
    <location>
        <begin position="1947"/>
        <end position="1958"/>
    </location>
</feature>
<evidence type="ECO:0000256" key="9">
    <source>
        <dbReference type="ARBA" id="ARBA00022884"/>
    </source>
</evidence>
<protein>
    <recommendedName>
        <fullName evidence="12">Gypsy retrotransposon integrase-like protein 1</fullName>
        <ecNumber evidence="2">3.1.26.4</ecNumber>
    </recommendedName>
</protein>
<dbReference type="SUPFAM" id="SSF50630">
    <property type="entry name" value="Acid proteases"/>
    <property type="match status" value="1"/>
</dbReference>
<dbReference type="FunFam" id="3.30.420.10:FF:000032">
    <property type="entry name" value="Retrovirus-related Pol polyprotein from transposon 297-like Protein"/>
    <property type="match status" value="1"/>
</dbReference>
<evidence type="ECO:0000256" key="13">
    <source>
        <dbReference type="SAM" id="MobiDB-lite"/>
    </source>
</evidence>
<dbReference type="InterPro" id="IPR041577">
    <property type="entry name" value="RT_RNaseH_2"/>
</dbReference>
<keyword evidence="9" id="KW-0694">RNA-binding</keyword>
<evidence type="ECO:0000313" key="17">
    <source>
        <dbReference type="Proteomes" id="UP001529510"/>
    </source>
</evidence>
<dbReference type="InterPro" id="IPR050951">
    <property type="entry name" value="Retrovirus_Pol_polyprotein"/>
</dbReference>
<dbReference type="InterPro" id="IPR012337">
    <property type="entry name" value="RNaseH-like_sf"/>
</dbReference>
<evidence type="ECO:0000256" key="11">
    <source>
        <dbReference type="ARBA" id="ARBA00022918"/>
    </source>
</evidence>
<evidence type="ECO:0000256" key="4">
    <source>
        <dbReference type="ARBA" id="ARBA00022695"/>
    </source>
</evidence>
<evidence type="ECO:0000259" key="14">
    <source>
        <dbReference type="PROSITE" id="PS50878"/>
    </source>
</evidence>
<sequence length="2004" mass="225000">MDIVEAEGIKVPNSVIVSGLTDTEHDDELIDILKRYGSFARTLVVSDTKSEFYQSTIIEYNSGQALQSLKPQLPYTHQLSSDPGITYQVRALSSVFTQQLGSSVTKSYLEGLKEIAKVSGTNFEAVLSQMLSQMSAELTPMSTDPEAGDGNPSEHPSQMPLSESHSVTPDRPSRVDEPLSERTPIKSNAPPLYTSQQVFNPTEVQKLIVEHVVRSGDAAAQGPVQSRLRVFSGKYPRPGNEVDYDTWHSSVELISKDPGLSDLHVSRKIVESLLPPAADVIKHLSPEAPSSAYLQLLDSAFGVVEDGDELLARFMNTLQDAGEKPSAYLYRLQTALRMTIKRGGVSPEEAERHLLKQFCRGCWDNDLITELQLEQKRNHPPSFAQLLLMLRTEEDKHAAKVNRMKQHLGSSKQRALMHSQRTWVSAEWEQKETSNTVSLAAETQELKKQIAKLQSQLANLTTKPKIQKKSQLPEAVGKQDKKRTGAESENRPTVNRVSNKFKFSRKQSSRLPKGLVGARCMAEISIAGATCHCLLDTGSQVTTVPKSFYEQHLSEYPINSIANILEVEGANGLSVPYEGYIEVDITFPEEFLGVSVQVPTIALVVPDVKPHNQSMVLVGTNTLDVLFEQTLKSNSPTYQPSSFGYRVVLSTLETRRKQNASGVFGYVRLNSKVPEVMAAGQTVVVEGSVAVSAGVDKCVVVEHPSSSSLPGGVFVKRCLLTFPKTQPHQLPVVLTNESEHEVAIPPRCTIAELHVVDSVLHQPNTSPEDERLAVQELDFTLNFGDSPLSPEWKNRITKMLRDMPEVFSQHDLDFGHTQKVKHRIQLNDETPFKHRARPIHPQDVEAVRKHLRDLLSSGVIRESKSPFSSPIVVVRKKNGDVRLCIDYRKLNLQTVKDAYALPNLEETFSALTGSKWFSVLDLKSGYYQIEVEESDKPKTAFVCPLGFWEFNRMPQGVTNAPSTFQRLMERCMGDINLKEVLVFLDDLIIFSDTLEEQERRLSNVLSRLKEYGLKLSLEKCKFCQTSVRYLGHIVSERGVETDPEKIQALKTWPSPKTLKELRSFLGFSGYYRRFIKDYSRIVKPLNDLTSGYPPSRKGSKKTDKKGPYYHPKEPFGTRWTPLCEEAFQSIIEKLTTAPVLGFADPKLPYFLHTDASTKGLGAALYQNQVGQMRAIAFASRGLSHSESRYPAHKLEFLALKWAVTEKFSDYLYGSQFTVITDSNPLTYVLTTARLDATSYRWLAALSTFSFNLQYRAGKLNIDADSLSRRPQEPSPESPVTQKERERIQQFIEHQLANAEDSVSATDEVVQAICEKHLVRQSADLRPGIALISSLSLSASSVPDCYEQEGSSDGSSVLPYLSKDLGDRQRADPVLREVMSHLELGEKPSPAVKKELPSLPYFLKEWNRLEMKDGILYRRRKDKDSTTYQLVLPEALRSSVMSSLHDSMGHMGRERTLDLVRSRFYWPKMAADVEQKVRMCGRCVRRKSLPQKAAPLVNIQATRPLQLVCMDFLSLEPDRSNTRDILVITDFFTKYAVAVPTPNQKARTVAKCLWENFIVHYGFPERLHSDQGPDFESRTIRELCEVSGIQKIRTTPYHPRGNPVERFNRTLLDMLGTLEEKDKTHWRDFVKPLVHAYNCTKHEVTGYTPYELMFGRQPRLPVDLAFGLPHQDSPQTSHSEYVKHLKSHLEESYVLASRRAFKNAERNKNRFDKLVTNSSLEVNDRVLVRNVRLRGKHKLADKWESEVYVVVKQAGDLPVYTVRPETRDGPLRTLHRDLLLPCGFLPALEASSPTLTKPASKPGTRRSPDIEPSDNDNSFSDPEDEYPNGQHDDAFPVMGVVRFSTVHDVCRSKGAADVSVNASSTNSKLLDDDTVQANPEEYSPVDAPEEYSPVEAPIDNSLVDAPGVSETSKIPDKDPTESDKNLTVQTDEMTNVAEILDAPVEGRGQQSETEGQQNLRIPLRRSTRQREEPGRLTYFQLGNPLSFVVQSLFHGLSTALVESLN</sequence>
<dbReference type="Pfam" id="PF14893">
    <property type="entry name" value="PNMA"/>
    <property type="match status" value="1"/>
</dbReference>
<reference evidence="16 17" key="1">
    <citation type="submission" date="2024-05" db="EMBL/GenBank/DDBJ databases">
        <title>Genome sequencing and assembly of Indian major carp, Cirrhinus mrigala (Hamilton, 1822).</title>
        <authorList>
            <person name="Mohindra V."/>
            <person name="Chowdhury L.M."/>
            <person name="Lal K."/>
            <person name="Jena J.K."/>
        </authorList>
    </citation>
    <scope>NUCLEOTIDE SEQUENCE [LARGE SCALE GENOMIC DNA]</scope>
    <source>
        <strain evidence="16">CM1030</strain>
        <tissue evidence="16">Blood</tissue>
    </source>
</reference>
<dbReference type="PROSITE" id="PS00141">
    <property type="entry name" value="ASP_PROTEASE"/>
    <property type="match status" value="1"/>
</dbReference>
<evidence type="ECO:0000313" key="16">
    <source>
        <dbReference type="EMBL" id="KAL0150696.1"/>
    </source>
</evidence>
<evidence type="ECO:0000256" key="3">
    <source>
        <dbReference type="ARBA" id="ARBA00022679"/>
    </source>
</evidence>
<dbReference type="InterPro" id="IPR036397">
    <property type="entry name" value="RNaseH_sf"/>
</dbReference>
<gene>
    <name evidence="16" type="ORF">M9458_054000</name>
</gene>
<evidence type="ECO:0000256" key="12">
    <source>
        <dbReference type="ARBA" id="ARBA00039658"/>
    </source>
</evidence>
<dbReference type="FunFam" id="1.10.340.70:FF:000001">
    <property type="entry name" value="Retrovirus-related Pol polyprotein from transposon gypsy-like Protein"/>
    <property type="match status" value="1"/>
</dbReference>
<evidence type="ECO:0000256" key="7">
    <source>
        <dbReference type="ARBA" id="ARBA00022801"/>
    </source>
</evidence>
<evidence type="ECO:0000256" key="6">
    <source>
        <dbReference type="ARBA" id="ARBA00022759"/>
    </source>
</evidence>
<dbReference type="SUPFAM" id="SSF53098">
    <property type="entry name" value="Ribonuclease H-like"/>
    <property type="match status" value="1"/>
</dbReference>
<dbReference type="EMBL" id="JAMKFB020000280">
    <property type="protein sequence ID" value="KAL0150696.1"/>
    <property type="molecule type" value="Genomic_DNA"/>
</dbReference>
<feature type="region of interest" description="Disordered" evidence="13">
    <location>
        <begin position="1264"/>
        <end position="1283"/>
    </location>
</feature>
<dbReference type="InterPro" id="IPR021109">
    <property type="entry name" value="Peptidase_aspartic_dom_sf"/>
</dbReference>
<dbReference type="Gene3D" id="3.10.10.10">
    <property type="entry name" value="HIV Type 1 Reverse Transcriptase, subunit A, domain 1"/>
    <property type="match status" value="1"/>
</dbReference>
<name>A0ABD0MQ00_CIRMR</name>
<feature type="compositionally biased region" description="Basic and acidic residues" evidence="13">
    <location>
        <begin position="1912"/>
        <end position="1923"/>
    </location>
</feature>
<feature type="compositionally biased region" description="Polar residues" evidence="13">
    <location>
        <begin position="154"/>
        <end position="167"/>
    </location>
</feature>
<dbReference type="InterPro" id="IPR001969">
    <property type="entry name" value="Aspartic_peptidase_AS"/>
</dbReference>
<dbReference type="FunFam" id="3.30.70.270:FF:000020">
    <property type="entry name" value="Transposon Tf2-6 polyprotein-like Protein"/>
    <property type="match status" value="1"/>
</dbReference>
<evidence type="ECO:0000256" key="10">
    <source>
        <dbReference type="ARBA" id="ARBA00022908"/>
    </source>
</evidence>
<feature type="compositionally biased region" description="Basic and acidic residues" evidence="13">
    <location>
        <begin position="477"/>
        <end position="490"/>
    </location>
</feature>
<dbReference type="CDD" id="cd01647">
    <property type="entry name" value="RT_LTR"/>
    <property type="match status" value="1"/>
</dbReference>
<keyword evidence="3" id="KW-0808">Transferase</keyword>
<evidence type="ECO:0000256" key="8">
    <source>
        <dbReference type="ARBA" id="ARBA00022842"/>
    </source>
</evidence>
<dbReference type="PROSITE" id="PS50878">
    <property type="entry name" value="RT_POL"/>
    <property type="match status" value="1"/>
</dbReference>
<evidence type="ECO:0000256" key="5">
    <source>
        <dbReference type="ARBA" id="ARBA00022722"/>
    </source>
</evidence>
<dbReference type="GO" id="GO:0003723">
    <property type="term" value="F:RNA binding"/>
    <property type="evidence" value="ECO:0007669"/>
    <property type="project" value="UniProtKB-KW"/>
</dbReference>
<dbReference type="PANTHER" id="PTHR37984">
    <property type="entry name" value="PROTEIN CBG26694"/>
    <property type="match status" value="1"/>
</dbReference>
<keyword evidence="6" id="KW-0255">Endonuclease</keyword>
<dbReference type="Pfam" id="PF17919">
    <property type="entry name" value="RT_RNaseH_2"/>
    <property type="match status" value="1"/>
</dbReference>